<dbReference type="Proteomes" id="UP000023775">
    <property type="component" value="Unassembled WGS sequence"/>
</dbReference>
<dbReference type="Gene3D" id="3.30.70.860">
    <property type="match status" value="1"/>
</dbReference>
<dbReference type="AlphaFoldDB" id="N9VG20"/>
<dbReference type="PANTHER" id="PTHR38769">
    <property type="entry name" value="UPF0381 PROTEIN YFCZ-RELATED"/>
    <property type="match status" value="1"/>
</dbReference>
<dbReference type="RefSeq" id="WP_005363473.1">
    <property type="nucleotide sequence ID" value="NZ_APVG01000088.1"/>
</dbReference>
<dbReference type="OrthoDB" id="5588209at2"/>
<dbReference type="PATRIC" id="fig|1268237.3.peg.3690"/>
<proteinExistence type="inferred from homology"/>
<organism evidence="2 3">
    <name type="scientific">Aeromonas diversa CDC 2478-85</name>
    <dbReference type="NCBI Taxonomy" id="1268237"/>
    <lineage>
        <taxon>Bacteria</taxon>
        <taxon>Pseudomonadati</taxon>
        <taxon>Pseudomonadota</taxon>
        <taxon>Gammaproteobacteria</taxon>
        <taxon>Aeromonadales</taxon>
        <taxon>Aeromonadaceae</taxon>
        <taxon>Aeromonas</taxon>
    </lineage>
</organism>
<gene>
    <name evidence="2" type="ORF">G114_18859</name>
</gene>
<evidence type="ECO:0000256" key="1">
    <source>
        <dbReference type="ARBA" id="ARBA00006201"/>
    </source>
</evidence>
<dbReference type="InterPro" id="IPR035571">
    <property type="entry name" value="UPF0234-like_C"/>
</dbReference>
<accession>N9VG20</accession>
<evidence type="ECO:0000313" key="3">
    <source>
        <dbReference type="Proteomes" id="UP000023775"/>
    </source>
</evidence>
<keyword evidence="3" id="KW-1185">Reference proteome</keyword>
<reference evidence="2 3" key="1">
    <citation type="journal article" date="2013" name="Genome Announc.">
        <title>Draft Genome Sequence of the Aeromonas diversa Type Strain.</title>
        <authorList>
            <person name="Farfan M."/>
            <person name="Spataro N."/>
            <person name="Sanglas A."/>
            <person name="Albarral V."/>
            <person name="Loren J.G."/>
            <person name="Bosch E."/>
            <person name="Fuste M.C."/>
        </authorList>
    </citation>
    <scope>NUCLEOTIDE SEQUENCE [LARGE SCALE GENOMIC DNA]</scope>
    <source>
        <strain evidence="2 3">2478-85</strain>
    </source>
</reference>
<name>N9VG20_9GAMM</name>
<dbReference type="PANTHER" id="PTHR38769:SF1">
    <property type="entry name" value="UPF0381 PROTEIN YFCZ-RELATED"/>
    <property type="match status" value="1"/>
</dbReference>
<comment type="caution">
    <text evidence="2">The sequence shown here is derived from an EMBL/GenBank/DDBJ whole genome shotgun (WGS) entry which is preliminary data.</text>
</comment>
<dbReference type="EMBL" id="APVG01000088">
    <property type="protein sequence ID" value="ENY70336.1"/>
    <property type="molecule type" value="Genomic_DNA"/>
</dbReference>
<evidence type="ECO:0008006" key="4">
    <source>
        <dbReference type="Google" id="ProtNLM"/>
    </source>
</evidence>
<evidence type="ECO:0000313" key="2">
    <source>
        <dbReference type="EMBL" id="ENY70336.1"/>
    </source>
</evidence>
<comment type="similarity">
    <text evidence="1">Belongs to the UPF0381 family.</text>
</comment>
<protein>
    <recommendedName>
        <fullName evidence="4">CHRD domain-containing protein</fullName>
    </recommendedName>
</protein>
<sequence length="99" mass="10594">MSVEEKVQETCDACGCYAEIGTIIGEGDDVLDLEVSAATEAEARARLAEYATLAHQVSAEAVISEQMQAVAEGVIIKARIQFGCTAEKLIFEMRARVLG</sequence>
<dbReference type="GO" id="GO:0005829">
    <property type="term" value="C:cytosol"/>
    <property type="evidence" value="ECO:0007669"/>
    <property type="project" value="TreeGrafter"/>
</dbReference>
<dbReference type="Pfam" id="PF04175">
    <property type="entry name" value="DUF406"/>
    <property type="match status" value="1"/>
</dbReference>
<dbReference type="InterPro" id="IPR005272">
    <property type="entry name" value="DUF406"/>
</dbReference>
<dbReference type="eggNOG" id="COG3691">
    <property type="taxonomic scope" value="Bacteria"/>
</dbReference>